<gene>
    <name evidence="2" type="ORF">ACFOX3_02085</name>
</gene>
<dbReference type="InterPro" id="IPR052164">
    <property type="entry name" value="Anthracycline_SecMetBiosynth"/>
</dbReference>
<dbReference type="CDD" id="cd07247">
    <property type="entry name" value="SgaA_N_like"/>
    <property type="match status" value="1"/>
</dbReference>
<dbReference type="Proteomes" id="UP001595840">
    <property type="component" value="Unassembled WGS sequence"/>
</dbReference>
<proteinExistence type="predicted"/>
<sequence>MNNPIGWFEIYVNDINRAKAFYQKVFGVELVQLSDPTDSNIDMWSFASDFESYGASGALVKMDGFPAGGNSTIVYFSCDDCATEEAKVQPAGGKIQQSKMSIGEYGFCTLAVDTEGNIFGLHSQK</sequence>
<accession>A0ABV8UZE0</accession>
<dbReference type="PANTHER" id="PTHR33993:SF2">
    <property type="entry name" value="VOC DOMAIN-CONTAINING PROTEIN"/>
    <property type="match status" value="1"/>
</dbReference>
<reference evidence="3" key="1">
    <citation type="journal article" date="2019" name="Int. J. Syst. Evol. Microbiol.">
        <title>The Global Catalogue of Microorganisms (GCM) 10K type strain sequencing project: providing services to taxonomists for standard genome sequencing and annotation.</title>
        <authorList>
            <consortium name="The Broad Institute Genomics Platform"/>
            <consortium name="The Broad Institute Genome Sequencing Center for Infectious Disease"/>
            <person name="Wu L."/>
            <person name="Ma J."/>
        </authorList>
    </citation>
    <scope>NUCLEOTIDE SEQUENCE [LARGE SCALE GENOMIC DNA]</scope>
    <source>
        <strain evidence="3">CECT 8570</strain>
    </source>
</reference>
<evidence type="ECO:0000259" key="1">
    <source>
        <dbReference type="PROSITE" id="PS51819"/>
    </source>
</evidence>
<dbReference type="InterPro" id="IPR004360">
    <property type="entry name" value="Glyas_Fos-R_dOase_dom"/>
</dbReference>
<evidence type="ECO:0000313" key="3">
    <source>
        <dbReference type="Proteomes" id="UP001595840"/>
    </source>
</evidence>
<feature type="domain" description="VOC" evidence="1">
    <location>
        <begin position="4"/>
        <end position="124"/>
    </location>
</feature>
<dbReference type="RefSeq" id="WP_290260332.1">
    <property type="nucleotide sequence ID" value="NZ_JAUFQG010000004.1"/>
</dbReference>
<keyword evidence="3" id="KW-1185">Reference proteome</keyword>
<dbReference type="InterPro" id="IPR029068">
    <property type="entry name" value="Glyas_Bleomycin-R_OHBP_Dase"/>
</dbReference>
<comment type="caution">
    <text evidence="2">The sequence shown here is derived from an EMBL/GenBank/DDBJ whole genome shotgun (WGS) entry which is preliminary data.</text>
</comment>
<protein>
    <submittedName>
        <fullName evidence="2">VOC family protein</fullName>
    </submittedName>
</protein>
<dbReference type="Pfam" id="PF00903">
    <property type="entry name" value="Glyoxalase"/>
    <property type="match status" value="1"/>
</dbReference>
<evidence type="ECO:0000313" key="2">
    <source>
        <dbReference type="EMBL" id="MFC4361069.1"/>
    </source>
</evidence>
<dbReference type="EMBL" id="JBHSCX010000003">
    <property type="protein sequence ID" value="MFC4361069.1"/>
    <property type="molecule type" value="Genomic_DNA"/>
</dbReference>
<dbReference type="PROSITE" id="PS51819">
    <property type="entry name" value="VOC"/>
    <property type="match status" value="1"/>
</dbReference>
<dbReference type="InterPro" id="IPR037523">
    <property type="entry name" value="VOC_core"/>
</dbReference>
<dbReference type="PANTHER" id="PTHR33993">
    <property type="entry name" value="GLYOXALASE-RELATED"/>
    <property type="match status" value="1"/>
</dbReference>
<name>A0ABV8UZE0_9GAMM</name>
<dbReference type="Gene3D" id="3.10.180.10">
    <property type="entry name" value="2,3-Dihydroxybiphenyl 1,2-Dioxygenase, domain 1"/>
    <property type="match status" value="1"/>
</dbReference>
<dbReference type="SUPFAM" id="SSF54593">
    <property type="entry name" value="Glyoxalase/Bleomycin resistance protein/Dihydroxybiphenyl dioxygenase"/>
    <property type="match status" value="1"/>
</dbReference>
<organism evidence="2 3">
    <name type="scientific">Simiduia curdlanivorans</name>
    <dbReference type="NCBI Taxonomy" id="1492769"/>
    <lineage>
        <taxon>Bacteria</taxon>
        <taxon>Pseudomonadati</taxon>
        <taxon>Pseudomonadota</taxon>
        <taxon>Gammaproteobacteria</taxon>
        <taxon>Cellvibrionales</taxon>
        <taxon>Cellvibrionaceae</taxon>
        <taxon>Simiduia</taxon>
    </lineage>
</organism>